<name>A0A5C4RYZ4_PROVB</name>
<accession>A0A5C4RYZ4</accession>
<dbReference type="Pfam" id="PF02749">
    <property type="entry name" value="QRPTase_N"/>
    <property type="match status" value="1"/>
</dbReference>
<evidence type="ECO:0000256" key="4">
    <source>
        <dbReference type="ARBA" id="ARBA00022679"/>
    </source>
</evidence>
<dbReference type="GO" id="GO:0009435">
    <property type="term" value="P:NAD+ biosynthetic process"/>
    <property type="evidence" value="ECO:0007669"/>
    <property type="project" value="InterPro"/>
</dbReference>
<dbReference type="SUPFAM" id="SSF51690">
    <property type="entry name" value="Nicotinate/Quinolinate PRTase C-terminal domain-like"/>
    <property type="match status" value="1"/>
</dbReference>
<protein>
    <recommendedName>
        <fullName evidence="2">Putative pyrophosphorylase ModD</fullName>
    </recommendedName>
</protein>
<dbReference type="NCBIfam" id="TIGR01334">
    <property type="entry name" value="modD"/>
    <property type="match status" value="1"/>
</dbReference>
<reference evidence="8 9" key="1">
    <citation type="submission" date="2019-05" db="EMBL/GenBank/DDBJ databases">
        <title>Draft Whole-Genome sequence of the green sulfur bacterium Prosthecochloris vibrioformis DSM 260.</title>
        <authorList>
            <person name="Meyer T.E."/>
            <person name="Kyndt J.A."/>
        </authorList>
    </citation>
    <scope>NUCLEOTIDE SEQUENCE [LARGE SCALE GENOMIC DNA]</scope>
    <source>
        <strain evidence="8 9">DSM 260</strain>
    </source>
</reference>
<keyword evidence="3 5" id="KW-0328">Glycosyltransferase</keyword>
<evidence type="ECO:0000313" key="9">
    <source>
        <dbReference type="Proteomes" id="UP000309544"/>
    </source>
</evidence>
<feature type="domain" description="Quinolinate phosphoribosyl transferase C-terminal" evidence="6">
    <location>
        <begin position="95"/>
        <end position="254"/>
    </location>
</feature>
<dbReference type="PANTHER" id="PTHR32179">
    <property type="entry name" value="NICOTINATE-NUCLEOTIDE PYROPHOSPHORYLASE [CARBOXYLATING]"/>
    <property type="match status" value="1"/>
</dbReference>
<sequence length="270" mass="28522">MLKEDVPYFDLTSSLVNLGDIDAEITFTPKHDLTVCGSEEGAALFRMLGAEPILHVASGTDVPERETVLSARGNAEQLHMGWKVAQNILEHFSGIATRTRAMVEGANRGKQGTEVCGTRKHLPGVKKLSLKALCAGGGYPHRLGVSDSVLLFSNHYELLGGLAAVCRNLAEIKQKCPEKKVAVEVEGLEDAMLAARAGADIIQVDKLPPASIAAIVTAVRNACPSAVIAAAGGINSQNAEAYAAAGADVLVSSWMYFGKPADYKVVVKKI</sequence>
<dbReference type="InterPro" id="IPR036068">
    <property type="entry name" value="Nicotinate_pribotase-like_C"/>
</dbReference>
<keyword evidence="4 5" id="KW-0808">Transferase</keyword>
<evidence type="ECO:0000256" key="3">
    <source>
        <dbReference type="ARBA" id="ARBA00022676"/>
    </source>
</evidence>
<dbReference type="InterPro" id="IPR006242">
    <property type="entry name" value="ModD"/>
</dbReference>
<organism evidence="8 9">
    <name type="scientific">Prosthecochloris vibrioformis</name>
    <name type="common">Chlorobium vibrioforme</name>
    <dbReference type="NCBI Taxonomy" id="1098"/>
    <lineage>
        <taxon>Bacteria</taxon>
        <taxon>Pseudomonadati</taxon>
        <taxon>Chlorobiota</taxon>
        <taxon>Chlorobiia</taxon>
        <taxon>Chlorobiales</taxon>
        <taxon>Chlorobiaceae</taxon>
        <taxon>Prosthecochloris</taxon>
    </lineage>
</organism>
<feature type="domain" description="Quinolinate phosphoribosyl transferase N-terminal" evidence="7">
    <location>
        <begin position="10"/>
        <end position="93"/>
    </location>
</feature>
<dbReference type="Pfam" id="PF01729">
    <property type="entry name" value="QRPTase_C"/>
    <property type="match status" value="1"/>
</dbReference>
<evidence type="ECO:0000259" key="6">
    <source>
        <dbReference type="Pfam" id="PF01729"/>
    </source>
</evidence>
<dbReference type="SUPFAM" id="SSF54675">
    <property type="entry name" value="Nicotinate/Quinolinate PRTase N-terminal domain-like"/>
    <property type="match status" value="1"/>
</dbReference>
<proteinExistence type="inferred from homology"/>
<dbReference type="EMBL" id="VDCI01000008">
    <property type="protein sequence ID" value="TNJ36149.1"/>
    <property type="molecule type" value="Genomic_DNA"/>
</dbReference>
<dbReference type="Proteomes" id="UP000309544">
    <property type="component" value="Unassembled WGS sequence"/>
</dbReference>
<dbReference type="InterPro" id="IPR027277">
    <property type="entry name" value="NadC/ModD"/>
</dbReference>
<dbReference type="InterPro" id="IPR002638">
    <property type="entry name" value="Quinolinate_PRibosylTrfase_C"/>
</dbReference>
<evidence type="ECO:0000313" key="8">
    <source>
        <dbReference type="EMBL" id="TNJ36149.1"/>
    </source>
</evidence>
<dbReference type="Gene3D" id="3.90.1170.20">
    <property type="entry name" value="Quinolinate phosphoribosyl transferase, N-terminal domain"/>
    <property type="match status" value="1"/>
</dbReference>
<dbReference type="GO" id="GO:0004514">
    <property type="term" value="F:nicotinate-nucleotide diphosphorylase (carboxylating) activity"/>
    <property type="evidence" value="ECO:0007669"/>
    <property type="project" value="InterPro"/>
</dbReference>
<gene>
    <name evidence="8" type="primary">modD</name>
    <name evidence="8" type="ORF">FGF68_08710</name>
</gene>
<dbReference type="Gene3D" id="3.20.20.70">
    <property type="entry name" value="Aldolase class I"/>
    <property type="match status" value="1"/>
</dbReference>
<keyword evidence="9" id="KW-1185">Reference proteome</keyword>
<dbReference type="FunFam" id="3.20.20.70:FF:000030">
    <property type="entry name" value="Nicotinate-nucleotide pyrophosphorylase, carboxylating"/>
    <property type="match status" value="1"/>
</dbReference>
<comment type="caution">
    <text evidence="8">The sequence shown here is derived from an EMBL/GenBank/DDBJ whole genome shotgun (WGS) entry which is preliminary data.</text>
</comment>
<dbReference type="GO" id="GO:0005737">
    <property type="term" value="C:cytoplasm"/>
    <property type="evidence" value="ECO:0007669"/>
    <property type="project" value="TreeGrafter"/>
</dbReference>
<dbReference type="GO" id="GO:0034213">
    <property type="term" value="P:quinolinate catabolic process"/>
    <property type="evidence" value="ECO:0007669"/>
    <property type="project" value="TreeGrafter"/>
</dbReference>
<dbReference type="AlphaFoldDB" id="A0A5C4RYZ4"/>
<dbReference type="PIRSF" id="PIRSF006250">
    <property type="entry name" value="NadC_ModD"/>
    <property type="match status" value="1"/>
</dbReference>
<evidence type="ECO:0000256" key="2">
    <source>
        <dbReference type="ARBA" id="ARBA00019205"/>
    </source>
</evidence>
<comment type="similarity">
    <text evidence="1 5">Belongs to the NadC/ModD family.</text>
</comment>
<evidence type="ECO:0000259" key="7">
    <source>
        <dbReference type="Pfam" id="PF02749"/>
    </source>
</evidence>
<dbReference type="InterPro" id="IPR022412">
    <property type="entry name" value="Quinolinate_PRibosylTrfase_N"/>
</dbReference>
<dbReference type="InterPro" id="IPR013785">
    <property type="entry name" value="Aldolase_TIM"/>
</dbReference>
<dbReference type="InterPro" id="IPR037128">
    <property type="entry name" value="Quinolinate_PRibosylTase_N_sf"/>
</dbReference>
<evidence type="ECO:0000256" key="5">
    <source>
        <dbReference type="PIRNR" id="PIRNR006250"/>
    </source>
</evidence>
<dbReference type="PANTHER" id="PTHR32179:SF4">
    <property type="entry name" value="PYROPHOSPHORYLASE MODD-RELATED"/>
    <property type="match status" value="1"/>
</dbReference>
<evidence type="ECO:0000256" key="1">
    <source>
        <dbReference type="ARBA" id="ARBA00009400"/>
    </source>
</evidence>